<sequence length="70" mass="8520">MLNLYFWGLNFQVEHHLFPKIIHVHYPELNHIFKITCKEFNVCYNEHRTIGDSFKSHLMLIHQMSYQSSI</sequence>
<evidence type="ECO:0000313" key="1">
    <source>
        <dbReference type="EMBL" id="MVZ63532.1"/>
    </source>
</evidence>
<gene>
    <name evidence="1" type="ORF">GQF63_16000</name>
</gene>
<evidence type="ECO:0000313" key="2">
    <source>
        <dbReference type="Proteomes" id="UP000435036"/>
    </source>
</evidence>
<organism evidence="1 2">
    <name type="scientific">Sphingobacterium humi</name>
    <dbReference type="NCBI Taxonomy" id="1796905"/>
    <lineage>
        <taxon>Bacteria</taxon>
        <taxon>Pseudomonadati</taxon>
        <taxon>Bacteroidota</taxon>
        <taxon>Sphingobacteriia</taxon>
        <taxon>Sphingobacteriales</taxon>
        <taxon>Sphingobacteriaceae</taxon>
        <taxon>Sphingobacterium</taxon>
    </lineage>
</organism>
<name>A0A6N8L716_9SPHI</name>
<accession>A0A6N8L716</accession>
<dbReference type="Proteomes" id="UP000435036">
    <property type="component" value="Unassembled WGS sequence"/>
</dbReference>
<reference evidence="1 2" key="1">
    <citation type="submission" date="2019-12" db="EMBL/GenBank/DDBJ databases">
        <authorList>
            <person name="Dong K."/>
        </authorList>
    </citation>
    <scope>NUCLEOTIDE SEQUENCE [LARGE SCALE GENOMIC DNA]</scope>
    <source>
        <strain evidence="1 2">JCM 31225</strain>
    </source>
</reference>
<dbReference type="AlphaFoldDB" id="A0A6N8L716"/>
<comment type="caution">
    <text evidence="1">The sequence shown here is derived from an EMBL/GenBank/DDBJ whole genome shotgun (WGS) entry which is preliminary data.</text>
</comment>
<dbReference type="EMBL" id="WSQA01000013">
    <property type="protein sequence ID" value="MVZ63532.1"/>
    <property type="molecule type" value="Genomic_DNA"/>
</dbReference>
<dbReference type="OrthoDB" id="104711at2"/>
<proteinExistence type="predicted"/>
<protein>
    <submittedName>
        <fullName evidence="1">Uncharacterized protein</fullName>
    </submittedName>
</protein>
<keyword evidence="2" id="KW-1185">Reference proteome</keyword>